<evidence type="ECO:0000313" key="2">
    <source>
        <dbReference type="Proteomes" id="UP001597548"/>
    </source>
</evidence>
<dbReference type="CDD" id="cd05483">
    <property type="entry name" value="retropepsin_like_bacteria"/>
    <property type="match status" value="1"/>
</dbReference>
<dbReference type="InterPro" id="IPR034122">
    <property type="entry name" value="Retropepsin-like_bacterial"/>
</dbReference>
<dbReference type="Proteomes" id="UP001597548">
    <property type="component" value="Unassembled WGS sequence"/>
</dbReference>
<dbReference type="RefSeq" id="WP_194507027.1">
    <property type="nucleotide sequence ID" value="NZ_JADILU010000002.1"/>
</dbReference>
<sequence length="412" mass="46098">MKIFTLSTLKIVIITFSFFGFAQNANLKKGKVNAKNYYQEISFEFLKNKIVIPVTIEGHTYRFLLDTGAPNIVSSEVYQAIKSKTVTSISTSDANSKSQNLDVVTIKSLKLGDIEFKGFNALVFDLNGSHIFKCFGIDGFIGSNLLRHSIIQIDADQNLLKLTDQAKLLKLNKKESDKIKLVGNQSSPYVQIQLTGKENGREMVLIDTGMGGLYDVSRDNFEIFKTKSIFNIIGESDGASSVSLFGEVPTNRQLRVHLPQLMINDLILENHITHTSNSDNSKIGADLLNYGVMTIDYKNKRFYFEPKMNNVDLSKSIPGFTTTIKNKRIVIGYVWDRSLQEKLNYGDVILAINGKELNDSNFCNSVINDSSISLLNEFVLNIEKEADGQVIDISITKKELLAVLNDFNISLN</sequence>
<dbReference type="GO" id="GO:0008233">
    <property type="term" value="F:peptidase activity"/>
    <property type="evidence" value="ECO:0007669"/>
    <property type="project" value="UniProtKB-KW"/>
</dbReference>
<evidence type="ECO:0000313" key="1">
    <source>
        <dbReference type="EMBL" id="MFD2917754.1"/>
    </source>
</evidence>
<reference evidence="2" key="1">
    <citation type="journal article" date="2019" name="Int. J. Syst. Evol. Microbiol.">
        <title>The Global Catalogue of Microorganisms (GCM) 10K type strain sequencing project: providing services to taxonomists for standard genome sequencing and annotation.</title>
        <authorList>
            <consortium name="The Broad Institute Genomics Platform"/>
            <consortium name="The Broad Institute Genome Sequencing Center for Infectious Disease"/>
            <person name="Wu L."/>
            <person name="Ma J."/>
        </authorList>
    </citation>
    <scope>NUCLEOTIDE SEQUENCE [LARGE SCALE GENOMIC DNA]</scope>
    <source>
        <strain evidence="2">KCTC 32514</strain>
    </source>
</reference>
<keyword evidence="1" id="KW-0645">Protease</keyword>
<dbReference type="EMBL" id="JBHUOS010000016">
    <property type="protein sequence ID" value="MFD2917754.1"/>
    <property type="molecule type" value="Genomic_DNA"/>
</dbReference>
<dbReference type="InterPro" id="IPR021109">
    <property type="entry name" value="Peptidase_aspartic_dom_sf"/>
</dbReference>
<dbReference type="GO" id="GO:0006508">
    <property type="term" value="P:proteolysis"/>
    <property type="evidence" value="ECO:0007669"/>
    <property type="project" value="UniProtKB-KW"/>
</dbReference>
<comment type="caution">
    <text evidence="1">The sequence shown here is derived from an EMBL/GenBank/DDBJ whole genome shotgun (WGS) entry which is preliminary data.</text>
</comment>
<proteinExistence type="predicted"/>
<organism evidence="1 2">
    <name type="scientific">Psychroserpens luteus</name>
    <dbReference type="NCBI Taxonomy" id="1434066"/>
    <lineage>
        <taxon>Bacteria</taxon>
        <taxon>Pseudomonadati</taxon>
        <taxon>Bacteroidota</taxon>
        <taxon>Flavobacteriia</taxon>
        <taxon>Flavobacteriales</taxon>
        <taxon>Flavobacteriaceae</taxon>
        <taxon>Psychroserpens</taxon>
    </lineage>
</organism>
<dbReference type="Gene3D" id="2.40.70.10">
    <property type="entry name" value="Acid Proteases"/>
    <property type="match status" value="1"/>
</dbReference>
<dbReference type="Pfam" id="PF13650">
    <property type="entry name" value="Asp_protease_2"/>
    <property type="match status" value="1"/>
</dbReference>
<keyword evidence="2" id="KW-1185">Reference proteome</keyword>
<protein>
    <submittedName>
        <fullName evidence="1">Aspartyl protease family protein</fullName>
    </submittedName>
</protein>
<dbReference type="SUPFAM" id="SSF50630">
    <property type="entry name" value="Acid proteases"/>
    <property type="match status" value="1"/>
</dbReference>
<name>A0ABW5ZXJ3_9FLAO</name>
<accession>A0ABW5ZXJ3</accession>
<gene>
    <name evidence="1" type="ORF">ACFS29_19030</name>
</gene>
<keyword evidence="1" id="KW-0378">Hydrolase</keyword>